<dbReference type="Proteomes" id="UP001206312">
    <property type="component" value="Unassembled WGS sequence"/>
</dbReference>
<organism evidence="3 4">
    <name type="scientific">Robiginitalea marina</name>
    <dbReference type="NCBI Taxonomy" id="2954105"/>
    <lineage>
        <taxon>Bacteria</taxon>
        <taxon>Pseudomonadati</taxon>
        <taxon>Bacteroidota</taxon>
        <taxon>Flavobacteriia</taxon>
        <taxon>Flavobacteriales</taxon>
        <taxon>Flavobacteriaceae</taxon>
        <taxon>Robiginitalea</taxon>
    </lineage>
</organism>
<dbReference type="CDD" id="cd20736">
    <property type="entry name" value="PoNe_Nuclease"/>
    <property type="match status" value="1"/>
</dbReference>
<dbReference type="Gene3D" id="3.40.1350.10">
    <property type="match status" value="1"/>
</dbReference>
<dbReference type="SUPFAM" id="SSF52980">
    <property type="entry name" value="Restriction endonuclease-like"/>
    <property type="match status" value="1"/>
</dbReference>
<dbReference type="InterPro" id="IPR003509">
    <property type="entry name" value="UPF0102_YraN-like"/>
</dbReference>
<dbReference type="InterPro" id="IPR011856">
    <property type="entry name" value="tRNA_endonuc-like_dom_sf"/>
</dbReference>
<dbReference type="InterPro" id="IPR011335">
    <property type="entry name" value="Restrct_endonuc-II-like"/>
</dbReference>
<proteinExistence type="inferred from homology"/>
<protein>
    <recommendedName>
        <fullName evidence="2">UPF0102 protein NG653_09575</fullName>
    </recommendedName>
</protein>
<dbReference type="PANTHER" id="PTHR34039:SF1">
    <property type="entry name" value="UPF0102 PROTEIN YRAN"/>
    <property type="match status" value="1"/>
</dbReference>
<evidence type="ECO:0000256" key="1">
    <source>
        <dbReference type="ARBA" id="ARBA00006738"/>
    </source>
</evidence>
<dbReference type="RefSeq" id="WP_252741475.1">
    <property type="nucleotide sequence ID" value="NZ_JAMXIB010000006.1"/>
</dbReference>
<name>A0ABT1AYI6_9FLAO</name>
<comment type="similarity">
    <text evidence="1 2">Belongs to the UPF0102 family.</text>
</comment>
<evidence type="ECO:0000256" key="2">
    <source>
        <dbReference type="HAMAP-Rule" id="MF_00048"/>
    </source>
</evidence>
<dbReference type="PANTHER" id="PTHR34039">
    <property type="entry name" value="UPF0102 PROTEIN YRAN"/>
    <property type="match status" value="1"/>
</dbReference>
<comment type="caution">
    <text evidence="3">The sequence shown here is derived from an EMBL/GenBank/DDBJ whole genome shotgun (WGS) entry which is preliminary data.</text>
</comment>
<dbReference type="HAMAP" id="MF_00048">
    <property type="entry name" value="UPF0102"/>
    <property type="match status" value="1"/>
</dbReference>
<evidence type="ECO:0000313" key="3">
    <source>
        <dbReference type="EMBL" id="MCO5725103.1"/>
    </source>
</evidence>
<reference evidence="3 4" key="1">
    <citation type="submission" date="2022-06" db="EMBL/GenBank/DDBJ databases">
        <authorList>
            <person name="Xuan X."/>
        </authorList>
    </citation>
    <scope>NUCLEOTIDE SEQUENCE [LARGE SCALE GENOMIC DNA]</scope>
    <source>
        <strain evidence="3 4">2V75</strain>
    </source>
</reference>
<dbReference type="EMBL" id="JAMXIB010000006">
    <property type="protein sequence ID" value="MCO5725103.1"/>
    <property type="molecule type" value="Genomic_DNA"/>
</dbReference>
<gene>
    <name evidence="3" type="ORF">NG653_09575</name>
</gene>
<keyword evidence="4" id="KW-1185">Reference proteome</keyword>
<evidence type="ECO:0000313" key="4">
    <source>
        <dbReference type="Proteomes" id="UP001206312"/>
    </source>
</evidence>
<sequence length="133" mass="15297">MKCISDPKRMEEQDHLASYDRGMAGEEEAVRYLLSEGYRILGRNYRYRKAEIDVLALHGNCLAVVEVKTRKGPFYESLADSVPRAKVRRLVMAADHFVRHSGLDVEVRFDIIQITGSPGRFCLVHIPDAFYFF</sequence>
<accession>A0ABT1AYI6</accession>
<dbReference type="Pfam" id="PF02021">
    <property type="entry name" value="UPF0102"/>
    <property type="match status" value="1"/>
</dbReference>